<evidence type="ECO:0000313" key="2">
    <source>
        <dbReference type="EMBL" id="QOV19105.1"/>
    </source>
</evidence>
<organism evidence="2 3">
    <name type="scientific">Blautia liquoris</name>
    <dbReference type="NCBI Taxonomy" id="2779518"/>
    <lineage>
        <taxon>Bacteria</taxon>
        <taxon>Bacillati</taxon>
        <taxon>Bacillota</taxon>
        <taxon>Clostridia</taxon>
        <taxon>Lachnospirales</taxon>
        <taxon>Lachnospiraceae</taxon>
        <taxon>Blautia</taxon>
    </lineage>
</organism>
<dbReference type="Pfam" id="PF07179">
    <property type="entry name" value="SseB"/>
    <property type="match status" value="1"/>
</dbReference>
<dbReference type="KEGG" id="bliq:INP51_14285"/>
<name>A0A7M2RFI4_9FIRM</name>
<dbReference type="RefSeq" id="WP_193735452.1">
    <property type="nucleotide sequence ID" value="NZ_CP063304.1"/>
</dbReference>
<feature type="domain" description="SseB protein N-terminal" evidence="1">
    <location>
        <begin position="146"/>
        <end position="247"/>
    </location>
</feature>
<dbReference type="AlphaFoldDB" id="A0A7M2RFI4"/>
<proteinExistence type="predicted"/>
<evidence type="ECO:0000313" key="3">
    <source>
        <dbReference type="Proteomes" id="UP000593601"/>
    </source>
</evidence>
<sequence>MIKKLQRLEEMLVAFSQFTRMPFVECDEETFDDQIHVFADATKIQEFAKSFLEDKILLAGVKVPVEQKKSFLNSLYSIGVNAVMFHDGDSITRIQLQDLIRQPDFENLLKEKIPVMNPSLQLSALYFIQELRRPVQHDQVQLHDMEEEMIRDIAKSRFIMGLEVEKKEGDSKEKIRIPFVKDKDENILQPIFSDFAEFQKHYKQKALKMKLAPLTLAQLSSYLIEDSKGFVLNPSGFNLPLSKDQINMITDNFQDLIPEN</sequence>
<protein>
    <submittedName>
        <fullName evidence="2">SseB family protein</fullName>
    </submittedName>
</protein>
<keyword evidence="3" id="KW-1185">Reference proteome</keyword>
<accession>A0A7M2RFI4</accession>
<reference evidence="2 3" key="1">
    <citation type="submission" date="2020-10" db="EMBL/GenBank/DDBJ databases">
        <title>Blautia liquoris sp.nov., isolated from the mud in a fermentation cellar used for the production of Chinese strong-flavoured liquor.</title>
        <authorList>
            <person name="Lu L."/>
        </authorList>
    </citation>
    <scope>NUCLEOTIDE SEQUENCE [LARGE SCALE GENOMIC DNA]</scope>
    <source>
        <strain evidence="2 3">LZLJ-3</strain>
    </source>
</reference>
<dbReference type="InterPro" id="IPR009839">
    <property type="entry name" value="SseB_N"/>
</dbReference>
<evidence type="ECO:0000259" key="1">
    <source>
        <dbReference type="Pfam" id="PF07179"/>
    </source>
</evidence>
<dbReference type="EMBL" id="CP063304">
    <property type="protein sequence ID" value="QOV19105.1"/>
    <property type="molecule type" value="Genomic_DNA"/>
</dbReference>
<gene>
    <name evidence="2" type="ORF">INP51_14285</name>
</gene>
<dbReference type="Proteomes" id="UP000593601">
    <property type="component" value="Chromosome"/>
</dbReference>